<evidence type="ECO:0000256" key="2">
    <source>
        <dbReference type="ARBA" id="ARBA00022649"/>
    </source>
</evidence>
<reference evidence="3" key="2">
    <citation type="journal article" date="2018" name="ISME J.">
        <title>A dynamic microbial community with high functional redundancy inhabits the cold, oxic subseafloor aquifer.</title>
        <authorList>
            <person name="Tully B.J."/>
            <person name="Wheat C.G."/>
            <person name="Glazer B.T."/>
            <person name="Huber J.A."/>
        </authorList>
    </citation>
    <scope>NUCLEOTIDE SEQUENCE</scope>
    <source>
        <strain evidence="3">NORP83</strain>
    </source>
</reference>
<dbReference type="InterPro" id="IPR022789">
    <property type="entry name" value="ParD"/>
</dbReference>
<sequence>MATERLTVSLAPELRSWIDSAIDNGGYSSASDFVATLVRNHRRAEQLDQLLAEGLESGVAVQPDDNFWAAKKAALAKRSSS</sequence>
<dbReference type="InterPro" id="IPR038296">
    <property type="entry name" value="ParD_sf"/>
</dbReference>
<dbReference type="GO" id="GO:0006355">
    <property type="term" value="P:regulation of DNA-templated transcription"/>
    <property type="evidence" value="ECO:0007669"/>
    <property type="project" value="InterPro"/>
</dbReference>
<protein>
    <submittedName>
        <fullName evidence="3">Type II toxin-antitoxin system ParD family antitoxin</fullName>
    </submittedName>
</protein>
<gene>
    <name evidence="3" type="ORF">COB13_05300</name>
</gene>
<reference key="1">
    <citation type="submission" date="2017-08" db="EMBL/GenBank/DDBJ databases">
        <title>A dynamic microbial community with high functional redundancy inhabits the cold, oxic subseafloor aquifer.</title>
        <authorList>
            <person name="Tully B.J."/>
            <person name="Wheat C.G."/>
            <person name="Glazer B.T."/>
            <person name="Huber J.A."/>
        </authorList>
    </citation>
    <scope>NUCLEOTIDE SEQUENCE [LARGE SCALE GENOMIC DNA]</scope>
</reference>
<accession>A0A2A4Z6L6</accession>
<organism evidence="3">
    <name type="scientific">OCS116 cluster bacterium</name>
    <dbReference type="NCBI Taxonomy" id="2030921"/>
    <lineage>
        <taxon>Bacteria</taxon>
        <taxon>Pseudomonadati</taxon>
        <taxon>Pseudomonadota</taxon>
        <taxon>Alphaproteobacteria</taxon>
        <taxon>OCS116 cluster</taxon>
    </lineage>
</organism>
<dbReference type="Pfam" id="PF03693">
    <property type="entry name" value="ParD_antitoxin"/>
    <property type="match status" value="1"/>
</dbReference>
<dbReference type="EMBL" id="NVUS01000004">
    <property type="protein sequence ID" value="PCJ02602.1"/>
    <property type="molecule type" value="Genomic_DNA"/>
</dbReference>
<dbReference type="InterPro" id="IPR010985">
    <property type="entry name" value="Ribbon_hlx_hlx"/>
</dbReference>
<dbReference type="PANTHER" id="PTHR36582">
    <property type="entry name" value="ANTITOXIN PARD"/>
    <property type="match status" value="1"/>
</dbReference>
<evidence type="ECO:0000313" key="3">
    <source>
        <dbReference type="EMBL" id="PCJ02602.1"/>
    </source>
</evidence>
<dbReference type="Gene3D" id="6.10.10.120">
    <property type="entry name" value="Antitoxin ParD1-like"/>
    <property type="match status" value="1"/>
</dbReference>
<comment type="caution">
    <text evidence="3">The sequence shown here is derived from an EMBL/GenBank/DDBJ whole genome shotgun (WGS) entry which is preliminary data.</text>
</comment>
<evidence type="ECO:0000256" key="1">
    <source>
        <dbReference type="ARBA" id="ARBA00008580"/>
    </source>
</evidence>
<proteinExistence type="inferred from homology"/>
<dbReference type="PANTHER" id="PTHR36582:SF2">
    <property type="entry name" value="ANTITOXIN PARD"/>
    <property type="match status" value="1"/>
</dbReference>
<dbReference type="SUPFAM" id="SSF47598">
    <property type="entry name" value="Ribbon-helix-helix"/>
    <property type="match status" value="1"/>
</dbReference>
<comment type="similarity">
    <text evidence="1">Belongs to the ParD antitoxin family.</text>
</comment>
<dbReference type="AlphaFoldDB" id="A0A2A4Z6L6"/>
<name>A0A2A4Z6L6_9PROT</name>
<dbReference type="CDD" id="cd22231">
    <property type="entry name" value="RHH_NikR_HicB-like"/>
    <property type="match status" value="1"/>
</dbReference>
<keyword evidence="2" id="KW-1277">Toxin-antitoxin system</keyword>